<dbReference type="GeneID" id="105433522"/>
<dbReference type="GO" id="GO:0070652">
    <property type="term" value="C:HAUS complex"/>
    <property type="evidence" value="ECO:0007669"/>
    <property type="project" value="InterPro"/>
</dbReference>
<evidence type="ECO:0000259" key="1">
    <source>
        <dbReference type="Pfam" id="PF14661"/>
    </source>
</evidence>
<sequence length="573" mass="66229">MNKLREAEISASFHRNILLLTRMVPPSSEFQRHFKKGMFNKPNTTGFLHVSHYLSTVYDARLFKQMVRWPILCKRDETTYRVEMKNFLNVLSRDNPDLGFPSVLMSHLIQSGGTKFQIIMWKLSQLALKTYLTRELQGELLNAPRSSPAQDLTIAYFNNIIAQKCDAITETCKETKKTADAVNDFLNDEIKILNLQKSEIFDRKENIKRLVLGLLAHPLIQRRLMDIDDLNVTDLWKRSIFKKIQYIYKKNKEFDELEESCNLLCKLILRISSNPGTLDADKLPEIRCTNHLLCTESEIQYLIRNSHVDGSIVFSALLSLLYLASTQILYRINIADFPDLSRCTSSVQNACKKMKSLQTLFGALIARIDGVCRDEQCAFWEMKNACNFNKNSILIANRNILLQSPKINFNLGQCMDDYRFYEKLYLSPMEGRHKHLFKRYKRECYRLRELPTVLSDFSKSWSNMNGWLSPRIHVKCEQTLFKGKPLSPLYSRLLNHSKWNLNRSRGDVSCSPSANYEGLNLTPMKHSSKAGHLTMNGYTGRPRDLFSSAIPPALSHVSSNTENVRNARLVRQK</sequence>
<dbReference type="PANTHER" id="PTHR16151">
    <property type="entry name" value="HAUS AUGMIN-LIKE COMPLEX SUBUNIT 6"/>
    <property type="match status" value="1"/>
</dbReference>
<dbReference type="InterPro" id="IPR028163">
    <property type="entry name" value="HAUS_6_N"/>
</dbReference>
<dbReference type="InterPro" id="IPR026797">
    <property type="entry name" value="HAUS_6"/>
</dbReference>
<protein>
    <submittedName>
        <fullName evidence="3">Uncharacterized protein LOC105433522</fullName>
    </submittedName>
</protein>
<reference evidence="3" key="1">
    <citation type="submission" date="2025-08" db="UniProtKB">
        <authorList>
            <consortium name="RefSeq"/>
        </authorList>
    </citation>
    <scope>IDENTIFICATION</scope>
</reference>
<accession>A0A6I9WT36</accession>
<dbReference type="GO" id="GO:0008017">
    <property type="term" value="F:microtubule binding"/>
    <property type="evidence" value="ECO:0007669"/>
    <property type="project" value="TreeGrafter"/>
</dbReference>
<dbReference type="Pfam" id="PF14661">
    <property type="entry name" value="HAUS6_N"/>
    <property type="match status" value="1"/>
</dbReference>
<dbReference type="AlphaFoldDB" id="A0A6I9WT36"/>
<organism evidence="2 3">
    <name type="scientific">Pogonomyrmex barbatus</name>
    <name type="common">red harvester ant</name>
    <dbReference type="NCBI Taxonomy" id="144034"/>
    <lineage>
        <taxon>Eukaryota</taxon>
        <taxon>Metazoa</taxon>
        <taxon>Ecdysozoa</taxon>
        <taxon>Arthropoda</taxon>
        <taxon>Hexapoda</taxon>
        <taxon>Insecta</taxon>
        <taxon>Pterygota</taxon>
        <taxon>Neoptera</taxon>
        <taxon>Endopterygota</taxon>
        <taxon>Hymenoptera</taxon>
        <taxon>Apocrita</taxon>
        <taxon>Aculeata</taxon>
        <taxon>Formicoidea</taxon>
        <taxon>Formicidae</taxon>
        <taxon>Myrmicinae</taxon>
        <taxon>Pogonomyrmex</taxon>
    </lineage>
</organism>
<dbReference type="OrthoDB" id="5575722at2759"/>
<dbReference type="Proteomes" id="UP000504615">
    <property type="component" value="Unplaced"/>
</dbReference>
<dbReference type="GO" id="GO:1990498">
    <property type="term" value="C:mitotic spindle microtubule"/>
    <property type="evidence" value="ECO:0007669"/>
    <property type="project" value="TreeGrafter"/>
</dbReference>
<evidence type="ECO:0000313" key="2">
    <source>
        <dbReference type="Proteomes" id="UP000504615"/>
    </source>
</evidence>
<gene>
    <name evidence="3" type="primary">LOC105433522</name>
</gene>
<dbReference type="RefSeq" id="XP_011647186.1">
    <property type="nucleotide sequence ID" value="XM_011648884.2"/>
</dbReference>
<keyword evidence="2" id="KW-1185">Reference proteome</keyword>
<proteinExistence type="predicted"/>
<dbReference type="KEGG" id="pbar:105433522"/>
<dbReference type="PANTHER" id="PTHR16151:SF2">
    <property type="entry name" value="HAUS AUGMIN-LIKE COMPLEX SUBUNIT 6"/>
    <property type="match status" value="1"/>
</dbReference>
<dbReference type="GO" id="GO:0051225">
    <property type="term" value="P:spindle assembly"/>
    <property type="evidence" value="ECO:0007669"/>
    <property type="project" value="InterPro"/>
</dbReference>
<evidence type="ECO:0000313" key="3">
    <source>
        <dbReference type="RefSeq" id="XP_011647186.1"/>
    </source>
</evidence>
<name>A0A6I9WT36_9HYME</name>
<feature type="domain" description="HAUS augmin-like complex subunit 6 N-terminal" evidence="1">
    <location>
        <begin position="13"/>
        <end position="180"/>
    </location>
</feature>